<keyword evidence="3" id="KW-0238">DNA-binding</keyword>
<name>A0AAV5QI25_9ASCO</name>
<evidence type="ECO:0000256" key="6">
    <source>
        <dbReference type="SAM" id="MobiDB-lite"/>
    </source>
</evidence>
<feature type="region of interest" description="Disordered" evidence="6">
    <location>
        <begin position="1"/>
        <end position="32"/>
    </location>
</feature>
<dbReference type="Pfam" id="PF00447">
    <property type="entry name" value="HSF_DNA-bind"/>
    <property type="match status" value="1"/>
</dbReference>
<protein>
    <submittedName>
        <fullName evidence="8">Mga1 protein</fullName>
    </submittedName>
</protein>
<dbReference type="GeneID" id="90072255"/>
<dbReference type="PANTHER" id="PTHR10015">
    <property type="entry name" value="HEAT SHOCK TRANSCRIPTION FACTOR"/>
    <property type="match status" value="1"/>
</dbReference>
<dbReference type="GO" id="GO:0043565">
    <property type="term" value="F:sequence-specific DNA binding"/>
    <property type="evidence" value="ECO:0007669"/>
    <property type="project" value="InterPro"/>
</dbReference>
<feature type="region of interest" description="Disordered" evidence="6">
    <location>
        <begin position="156"/>
        <end position="177"/>
    </location>
</feature>
<dbReference type="GO" id="GO:0003700">
    <property type="term" value="F:DNA-binding transcription factor activity"/>
    <property type="evidence" value="ECO:0007669"/>
    <property type="project" value="InterPro"/>
</dbReference>
<feature type="compositionally biased region" description="Low complexity" evidence="6">
    <location>
        <begin position="162"/>
        <end position="174"/>
    </location>
</feature>
<dbReference type="InterPro" id="IPR000232">
    <property type="entry name" value="HSF_DNA-bd"/>
</dbReference>
<dbReference type="PROSITE" id="PS00434">
    <property type="entry name" value="HSF_DOMAIN"/>
    <property type="match status" value="1"/>
</dbReference>
<sequence>MSHKIDGDNDPSPSGSNPKKPEIKPSNPSGSSKKMAFVHKLYAMLSDPELIHLLWWSDDDEGNDDLNSENKGKFAINPSIDFANALKGYFKHGNVASFVRQLHMYGFHKVSDKSVNANREKYTREHNLEEDAEIWEFRHSSGMFKKGDEDSLSAIKRRQQATSSKNSNSSTSRTTELHPQAHGFQDFQIMGQHLQHQPAYDNYYPPGHNFHTPPQPLSYGVAPPGLIAQRYPVYFVDSQHVQRQQSQYPAQYQHYQSPYFVQTTSHQRHYTPPPLNPVHAHQYPSQRPPVVSEQAIPYTRQPSQQMTPQKISLQSEQQSVSQPYHTSNTYIKDVVNNASEMGRSISMSQQSLSRTSDNLKKEVLNTTGDVIKFSDSLPKLEPIIKQIDEENYQRIQDLKYSFKTRADAIQTSQSRPYHHQTKSININVPQPPIHHNSQPQLPFSTPSYFSASDKPEINSAHASPSIESRPRIASFVDPLAKLPHDHSVAPQNSQLSYNPLIDKNPRNLANPPKLESSTSGNSISSTSLKKLDSIGAHRLSREGSFSSLRYHQPPRSLPESYQLRRSETSNYSEVTPQQMQLHSSAVKGSLPSSSSISNPSADSLKKQNSLNHLEDGITNSSQIRKSILALHQSGEQNSPSLSNNNSISSNAGLSNVDNLKNSSLSSYSSGPSLFSPWSSISSVGSIRTGGSISSISHLLNDRRESYTPQGTNFDASGTKHYLLAQQQKLPMKSASISGLRRPHELDVTITSSQGTVGEEPSLIQDTSSRESEKKTVIEDEDSPHQLATISGNNVISVSSLLHSPGTKIEEPKVVDACEVGISAEVKEKTNDTVIRKRVHSGSSDTNSSEDESKIMRDRVNACGKESIDATGAVEPTATESKIIEDKKRCKFDS</sequence>
<evidence type="ECO:0000313" key="8">
    <source>
        <dbReference type="EMBL" id="GMM34276.1"/>
    </source>
</evidence>
<keyword evidence="9" id="KW-1185">Reference proteome</keyword>
<feature type="compositionally biased region" description="Low complexity" evidence="6">
    <location>
        <begin position="589"/>
        <end position="602"/>
    </location>
</feature>
<accession>A0AAV5QI25</accession>
<keyword evidence="4" id="KW-0539">Nucleus</keyword>
<dbReference type="AlphaFoldDB" id="A0AAV5QI25"/>
<comment type="caution">
    <text evidence="8">The sequence shown here is derived from an EMBL/GenBank/DDBJ whole genome shotgun (WGS) entry which is preliminary data.</text>
</comment>
<evidence type="ECO:0000256" key="2">
    <source>
        <dbReference type="ARBA" id="ARBA00006403"/>
    </source>
</evidence>
<dbReference type="SUPFAM" id="SSF46785">
    <property type="entry name" value="Winged helix' DNA-binding domain"/>
    <property type="match status" value="1"/>
</dbReference>
<evidence type="ECO:0000313" key="9">
    <source>
        <dbReference type="Proteomes" id="UP001360560"/>
    </source>
</evidence>
<feature type="compositionally biased region" description="Polar residues" evidence="6">
    <location>
        <begin position="435"/>
        <end position="450"/>
    </location>
</feature>
<feature type="region of interest" description="Disordered" evidence="6">
    <location>
        <begin position="483"/>
        <end position="528"/>
    </location>
</feature>
<feature type="region of interest" description="Disordered" evidence="6">
    <location>
        <begin position="410"/>
        <end position="469"/>
    </location>
</feature>
<evidence type="ECO:0000256" key="5">
    <source>
        <dbReference type="RuleBase" id="RU004020"/>
    </source>
</evidence>
<dbReference type="InterPro" id="IPR036388">
    <property type="entry name" value="WH-like_DNA-bd_sf"/>
</dbReference>
<dbReference type="EMBL" id="BTFZ01000002">
    <property type="protein sequence ID" value="GMM34276.1"/>
    <property type="molecule type" value="Genomic_DNA"/>
</dbReference>
<dbReference type="RefSeq" id="XP_064851276.1">
    <property type="nucleotide sequence ID" value="XM_064995204.1"/>
</dbReference>
<dbReference type="GO" id="GO:0005634">
    <property type="term" value="C:nucleus"/>
    <property type="evidence" value="ECO:0007669"/>
    <property type="project" value="UniProtKB-SubCell"/>
</dbReference>
<feature type="region of interest" description="Disordered" evidence="6">
    <location>
        <begin position="836"/>
        <end position="857"/>
    </location>
</feature>
<evidence type="ECO:0000256" key="3">
    <source>
        <dbReference type="ARBA" id="ARBA00023125"/>
    </source>
</evidence>
<evidence type="ECO:0000256" key="4">
    <source>
        <dbReference type="ARBA" id="ARBA00023242"/>
    </source>
</evidence>
<proteinExistence type="inferred from homology"/>
<dbReference type="Proteomes" id="UP001360560">
    <property type="component" value="Unassembled WGS sequence"/>
</dbReference>
<reference evidence="8 9" key="1">
    <citation type="journal article" date="2023" name="Elife">
        <title>Identification of key yeast species and microbe-microbe interactions impacting larval growth of Drosophila in the wild.</title>
        <authorList>
            <person name="Mure A."/>
            <person name="Sugiura Y."/>
            <person name="Maeda R."/>
            <person name="Honda K."/>
            <person name="Sakurai N."/>
            <person name="Takahashi Y."/>
            <person name="Watada M."/>
            <person name="Katoh T."/>
            <person name="Gotoh A."/>
            <person name="Gotoh Y."/>
            <person name="Taniguchi I."/>
            <person name="Nakamura K."/>
            <person name="Hayashi T."/>
            <person name="Katayama T."/>
            <person name="Uemura T."/>
            <person name="Hattori Y."/>
        </authorList>
    </citation>
    <scope>NUCLEOTIDE SEQUENCE [LARGE SCALE GENOMIC DNA]</scope>
    <source>
        <strain evidence="8 9">SC-9</strain>
    </source>
</reference>
<feature type="region of interest" description="Disordered" evidence="6">
    <location>
        <begin position="545"/>
        <end position="604"/>
    </location>
</feature>
<comment type="subcellular location">
    <subcellularLocation>
        <location evidence="1">Nucleus</location>
    </subcellularLocation>
</comment>
<feature type="compositionally biased region" description="Polar residues" evidence="6">
    <location>
        <begin position="568"/>
        <end position="583"/>
    </location>
</feature>
<feature type="domain" description="HSF-type DNA-binding" evidence="7">
    <location>
        <begin position="86"/>
        <end position="110"/>
    </location>
</feature>
<evidence type="ECO:0000256" key="1">
    <source>
        <dbReference type="ARBA" id="ARBA00004123"/>
    </source>
</evidence>
<evidence type="ECO:0000259" key="7">
    <source>
        <dbReference type="PROSITE" id="PS00434"/>
    </source>
</evidence>
<comment type="similarity">
    <text evidence="2 5">Belongs to the HSF family.</text>
</comment>
<gene>
    <name evidence="8" type="ORF">DASC09_016010</name>
</gene>
<dbReference type="Gene3D" id="1.10.10.10">
    <property type="entry name" value="Winged helix-like DNA-binding domain superfamily/Winged helix DNA-binding domain"/>
    <property type="match status" value="1"/>
</dbReference>
<feature type="compositionally biased region" description="Low complexity" evidence="6">
    <location>
        <begin position="516"/>
        <end position="527"/>
    </location>
</feature>
<dbReference type="PANTHER" id="PTHR10015:SF427">
    <property type="entry name" value="HEAT SHOCK FACTOR PROTEIN"/>
    <property type="match status" value="1"/>
</dbReference>
<dbReference type="InterPro" id="IPR036390">
    <property type="entry name" value="WH_DNA-bd_sf"/>
</dbReference>
<organism evidence="8 9">
    <name type="scientific">Saccharomycopsis crataegensis</name>
    <dbReference type="NCBI Taxonomy" id="43959"/>
    <lineage>
        <taxon>Eukaryota</taxon>
        <taxon>Fungi</taxon>
        <taxon>Dikarya</taxon>
        <taxon>Ascomycota</taxon>
        <taxon>Saccharomycotina</taxon>
        <taxon>Saccharomycetes</taxon>
        <taxon>Saccharomycopsidaceae</taxon>
        <taxon>Saccharomycopsis</taxon>
    </lineage>
</organism>
<dbReference type="SMART" id="SM00415">
    <property type="entry name" value="HSF"/>
    <property type="match status" value="1"/>
</dbReference>